<sequence length="151" mass="16677">MESALNGITICGTTLAVNVARYQRGGMQRQQEERHVGKERKENDNGPVVNLVSLGCFGPFPSLGQSNVVGDGLRKKRLEKRRLKRRRADSGGKCCSPISDLVFPISEQVENLEDEFEATVRIGTELGFQITWEDVARLQESEVGGDGNVDQ</sequence>
<accession>A0ACB9BHD3</accession>
<evidence type="ECO:0000313" key="2">
    <source>
        <dbReference type="Proteomes" id="UP001055811"/>
    </source>
</evidence>
<dbReference type="Proteomes" id="UP001055811">
    <property type="component" value="Linkage Group LG06"/>
</dbReference>
<reference evidence="1 2" key="2">
    <citation type="journal article" date="2022" name="Mol. Ecol. Resour.">
        <title>The genomes of chicory, endive, great burdock and yacon provide insights into Asteraceae paleo-polyploidization history and plant inulin production.</title>
        <authorList>
            <person name="Fan W."/>
            <person name="Wang S."/>
            <person name="Wang H."/>
            <person name="Wang A."/>
            <person name="Jiang F."/>
            <person name="Liu H."/>
            <person name="Zhao H."/>
            <person name="Xu D."/>
            <person name="Zhang Y."/>
        </authorList>
    </citation>
    <scope>NUCLEOTIDE SEQUENCE [LARGE SCALE GENOMIC DNA]</scope>
    <source>
        <strain evidence="2">cv. Punajuju</strain>
        <tissue evidence="1">Leaves</tissue>
    </source>
</reference>
<dbReference type="EMBL" id="CM042014">
    <property type="protein sequence ID" value="KAI3721358.1"/>
    <property type="molecule type" value="Genomic_DNA"/>
</dbReference>
<protein>
    <submittedName>
        <fullName evidence="1">Uncharacterized protein</fullName>
    </submittedName>
</protein>
<reference evidence="2" key="1">
    <citation type="journal article" date="2022" name="Mol. Ecol. Resour.">
        <title>The genomes of chicory, endive, great burdock and yacon provide insights into Asteraceae palaeo-polyploidization history and plant inulin production.</title>
        <authorList>
            <person name="Fan W."/>
            <person name="Wang S."/>
            <person name="Wang H."/>
            <person name="Wang A."/>
            <person name="Jiang F."/>
            <person name="Liu H."/>
            <person name="Zhao H."/>
            <person name="Xu D."/>
            <person name="Zhang Y."/>
        </authorList>
    </citation>
    <scope>NUCLEOTIDE SEQUENCE [LARGE SCALE GENOMIC DNA]</scope>
    <source>
        <strain evidence="2">cv. Punajuju</strain>
    </source>
</reference>
<gene>
    <name evidence="1" type="ORF">L2E82_32367</name>
</gene>
<comment type="caution">
    <text evidence="1">The sequence shown here is derived from an EMBL/GenBank/DDBJ whole genome shotgun (WGS) entry which is preliminary data.</text>
</comment>
<organism evidence="1 2">
    <name type="scientific">Cichorium intybus</name>
    <name type="common">Chicory</name>
    <dbReference type="NCBI Taxonomy" id="13427"/>
    <lineage>
        <taxon>Eukaryota</taxon>
        <taxon>Viridiplantae</taxon>
        <taxon>Streptophyta</taxon>
        <taxon>Embryophyta</taxon>
        <taxon>Tracheophyta</taxon>
        <taxon>Spermatophyta</taxon>
        <taxon>Magnoliopsida</taxon>
        <taxon>eudicotyledons</taxon>
        <taxon>Gunneridae</taxon>
        <taxon>Pentapetalae</taxon>
        <taxon>asterids</taxon>
        <taxon>campanulids</taxon>
        <taxon>Asterales</taxon>
        <taxon>Asteraceae</taxon>
        <taxon>Cichorioideae</taxon>
        <taxon>Cichorieae</taxon>
        <taxon>Cichoriinae</taxon>
        <taxon>Cichorium</taxon>
    </lineage>
</organism>
<name>A0ACB9BHD3_CICIN</name>
<proteinExistence type="predicted"/>
<evidence type="ECO:0000313" key="1">
    <source>
        <dbReference type="EMBL" id="KAI3721358.1"/>
    </source>
</evidence>
<keyword evidence="2" id="KW-1185">Reference proteome</keyword>